<evidence type="ECO:0000259" key="9">
    <source>
        <dbReference type="PROSITE" id="PS52019"/>
    </source>
</evidence>
<keyword evidence="4" id="KW-0511">Multifunctional enzyme</keyword>
<accession>A0A0D2JVM1</accession>
<dbReference type="InterPro" id="IPR013154">
    <property type="entry name" value="ADH-like_N"/>
</dbReference>
<dbReference type="InterPro" id="IPR057326">
    <property type="entry name" value="KR_dom"/>
</dbReference>
<dbReference type="Pfam" id="PF14765">
    <property type="entry name" value="PS-DH"/>
    <property type="match status" value="1"/>
</dbReference>
<dbReference type="InterPro" id="IPR006162">
    <property type="entry name" value="Ppantetheine_attach_site"/>
</dbReference>
<evidence type="ECO:0000313" key="11">
    <source>
        <dbReference type="Proteomes" id="UP000054498"/>
    </source>
</evidence>
<dbReference type="Gene3D" id="3.10.129.110">
    <property type="entry name" value="Polyketide synthase dehydratase"/>
    <property type="match status" value="2"/>
</dbReference>
<dbReference type="InterPro" id="IPR013968">
    <property type="entry name" value="PKS_KR"/>
</dbReference>
<dbReference type="EC" id="2.3.1.94" evidence="10"/>
<feature type="domain" description="Ketosynthase family 3 (KS3)" evidence="8">
    <location>
        <begin position="1152"/>
        <end position="1611"/>
    </location>
</feature>
<evidence type="ECO:0000256" key="5">
    <source>
        <dbReference type="PROSITE-ProRule" id="PRU01363"/>
    </source>
</evidence>
<feature type="region of interest" description="N-terminal hotdog fold" evidence="5">
    <location>
        <begin position="1645"/>
        <end position="1779"/>
    </location>
</feature>
<sequence>MAATAAHLALGGGGSGSFETALSGLTIQAPLLLPHRGAASHTPQLICELSPADGGLLIRSAPSDDASAASSRPTTHVVGSVRLVAAPPARPLDRAGALAARAARLLASARPPLAPPPAAAGPALGWVQGAASKSEDAGADLGELDSFLQLGQVFILDRLGSSASYVPAAVDAAVLSGPDGPSAGSGAERPSAALAAPRAHGGAGAGEAVSDFRLLSGRGDGAICWIQGLRAKPMSLRAPAVRAAGTAAVASEIAASEQSDLIYEVEWLAEAPVAEEECDKDAAAAATRVWLPGGVPAPKAIAAALVAAKGALLPGAGGAPPRAAALRLNGRPTAAAAGAGAILRTLALEIPDSHMEVAESDPLAAAPEHWLPHPAALSATAAAAPLKASLHRDAFGARRSGAVGLVPRLLPSAAARARGPYQLQPRPRGALESLVPVAADVVPRPGQAVVAVKAVGINFRDVLNVLGMYPGDPGLPGSDFAGVVASGPDAGAAVFGLTTGALASHALCSPLAMAPMPPNLGFEAAAAAPTVLTTVNAALRQLAGLRAGESLLVHGVAGGVGLAALQAAVAAGARALGTAGGPAKRALARSLGARAVVGSRDTGFTCDLAVAAGGADVVLNSLTSPGMVGGALALLRIGGRLVEIGKRDVWTGAAVAAQRPDVAYSLLAVDFLPETVLQKLLRQLSADLAAGRMAPLRGVVHGMAAAQAALRQMSQARHVGKVVVSTRTAGPGVPATTGAADALAAGGAGSVLVTGGTGALGGLVAAWLAGAGAARHLLLTSRAGCLAAGGDGGAPLPLLDPSSPLFAAAVTITACDAASAADVAALPATLAARGAPPLAGVMHAGGVLADASLANQTLPGVRRAAAPKAGALGPLRRSLLAAAPVTQVVLFSSVASLLGSAGQANYAAANAALDAAAAAMGGAGLPVRSVQFGAWAGAGMAAATAAKVEAMGIGALSAKEGLAVLEGAMSAQLGARLGFRAPPVLAASPFNWRRLLAGRAHTPQLLLEHAPSAPGPDAPASAAAATAGAASAGAAGRLASMAAGQRRELVRKQVEGVVSDVLGAAVAPDAPLMAAGLDSLGAVELRSSLEARLGLRLPATLVFDYPSQAALVEALDGMVAAEAGQAASEAAASSPAATGAGLQPRAAALQGRGMIAVSAAAARAPRGAAGCGDGCGGAGAGGRQPGALGDATAATPLERWDVEMSLTQERPARFGAFIDGAQDFDCAPFGLSDKEAVMVDPQQRLLLEAGAQLLAAAPEAAKDAVGGAAGGGWLAHVGVFVGISTPDYSDLKKAATPIGVYSATGSAISVAAGRLSYTFGMRGPCAAVDTACSSSLVATHFAALSMGEGGCVSALVAGVKLILTPSLSAMFTRAGMLAPDGRCKTLDAAADGYVRGESLAALLLHHLPGGTDAAVPGGAAPSWALAVLAGSAVNQDGRSSGLTAPNGPAQQEVIRQALAAAGLMPTEVDLLQLHGTGTSLGDPIEVGAAATALSNGRGARTPAGGADAADAPPPLTLASDKSGVGHTEPAAGLTGVLHLLRGLAGRAAQPVLHLRALNPHLASSLAPGAFAALSMPRQARGAPGHGGEGSVIGGVSSFAFQGSNAHILLRVDRPAAAAAAAGAGAAAQLAQPWRRRYAYVLPPAHALLQSASPQDAAAAGRCSFVARLAHPLLSFLSDHVVGSRAVAPGAALLEAALAAGCCLLSSGADDGGNLVGLSKVVISAPLVLPAGGELGGAELRVHVHPATGAVSVCSRGAAAAGGGVAEHARGSFVRLSARGSDDGDGEAWSNAVDSEFDRAAARGLEPLDTRRLYADLAAVGLRYGPAFRLLRAAKAGAGAAAARLGRPAVADHGAWHVHPAALDSALQLGAAVRGAASEAEAAAGSSRTFVPASLELFALAPAGSARPPRAWDADGATAVASAPAGVARSMRAASGGAAALVRDLRLSLGGRLLCSVEGLESRAVSAQALLGGAAAGTAAPKGPRAAASAEDLAENEEILYQISWVADAPARHDDVDAAAALATAAKTAVVPAAAGARGAAASAADALQLLQGLVAAGAASSNTPPAGVQLRTRAVGPAGAPPGPAHAAVIGLREQAVWGMLRTAAQEAAGLAVTANHADPLGLALHSPASGFRLLAGPQQLRQFDGYGAADAGDTAYAPRMLRAEAGAAPPPHQLVPRPRGALGNLVPVAVNAESALRPGEVLLAVKAVGINFRDVLNVLGMYPGDPGNPGGDCAGVVLASNAAAGARPGDAVFGLATGSLGSHVHASALTLVPVPQNVGFEAAATMPTVFITVDAALNQVAALRPSERVLLPAAAGGVGLAGIQLVQALGARPLATAGSPAKRALLRSLGVDAVSSSRGLGCFEECALFGGADVVLNSLTSPGMVGGALALLRRGGRLVEIGKRDVWSGTAVAAQRPDVAYSLLAVDFMPEAGLHAAMARLSARLAAGVVRPLPSAVHDLRNAAAALRQLSQARHVGKVVVRASGAVPATSGFGGGRGRGSPPFSRGERGCNGAVIVLGGTGTLGSLMVRWLAESGVGWIPAASRSGRLSGPLAEQLLGSSRASAAQGAAVSVVACDGGAAADAAALEASLGGREVLGVLHGGGVLADATFANQTASGVRKVFGPKVQALELLQRLLRRHPVATTVLFSSVASLLGSPGQANYSAANAALDAAAAALQAGGVTALSVQWGAWAGAGMAANDPQTAARVERMGMALVSPKAGLAALEGALTASAASTKPVVAATPIKWRRFLARLPHPPALFEAFAAAPAAAAAAGPSAATAPALGSIAARVAAAVASVVGRELGPDAPLMESGLDSLGAVELRNALSDMFEVDLPPTLTFDHPTPAAVAGFIATTKYPGGIPSDSASAAPTDARDPPPLQPAAGPTASMAAAAPRRGPLLLTALSVRFPGAAGAGGLYAAMRDGSELHSAAPYPRWDVDAVYHPAAPDVSMTSSPRVSTRWGAFLPDVHCFDAAAFGLSAAEAAMMDPQQRLLLEQVADAAVGSGRPLQELAGSRGGVFVGCIWLEHGELLARYGAPGSSMAVTGNGLAFMAYGVTKQRSQVVVRVGDEEQRTTIGLGLDPTWEETFEFAVADEATTRCFVKFLMGAEGEEKQIGDECEYLLNVLIVNKPTYKGLIVPGGKVDMMFTAKGFGKEDVVEDDSALLDMLDGGEMMMSDDEE</sequence>
<dbReference type="SMART" id="SM00822">
    <property type="entry name" value="PKS_KR"/>
    <property type="match status" value="2"/>
</dbReference>
<gene>
    <name evidence="10" type="ORF">MNEG_5137</name>
</gene>
<dbReference type="SUPFAM" id="SSF50129">
    <property type="entry name" value="GroES-like"/>
    <property type="match status" value="2"/>
</dbReference>
<evidence type="ECO:0000313" key="10">
    <source>
        <dbReference type="EMBL" id="KIZ02823.1"/>
    </source>
</evidence>
<feature type="domain" description="Carrier" evidence="7">
    <location>
        <begin position="1041"/>
        <end position="1119"/>
    </location>
</feature>
<dbReference type="SUPFAM" id="SSF51735">
    <property type="entry name" value="NAD(P)-binding Rossmann-fold domains"/>
    <property type="match status" value="4"/>
</dbReference>
<reference evidence="10 11" key="1">
    <citation type="journal article" date="2013" name="BMC Genomics">
        <title>Reconstruction of the lipid metabolism for the microalga Monoraphidium neglectum from its genome sequence reveals characteristics suitable for biofuel production.</title>
        <authorList>
            <person name="Bogen C."/>
            <person name="Al-Dilaimi A."/>
            <person name="Albersmeier A."/>
            <person name="Wichmann J."/>
            <person name="Grundmann M."/>
            <person name="Rupp O."/>
            <person name="Lauersen K.J."/>
            <person name="Blifernez-Klassen O."/>
            <person name="Kalinowski J."/>
            <person name="Goesmann A."/>
            <person name="Mussgnug J.H."/>
            <person name="Kruse O."/>
        </authorList>
    </citation>
    <scope>NUCLEOTIDE SEQUENCE [LARGE SCALE GENOMIC DNA]</scope>
    <source>
        <strain evidence="10 11">SAG 48.87</strain>
    </source>
</reference>
<evidence type="ECO:0000259" key="7">
    <source>
        <dbReference type="PROSITE" id="PS50075"/>
    </source>
</evidence>
<evidence type="ECO:0000256" key="2">
    <source>
        <dbReference type="ARBA" id="ARBA00022553"/>
    </source>
</evidence>
<dbReference type="InterPro" id="IPR020841">
    <property type="entry name" value="PKS_Beta-ketoAc_synthase_dom"/>
</dbReference>
<keyword evidence="3 10" id="KW-0808">Transferase</keyword>
<feature type="compositionally biased region" description="Low complexity" evidence="6">
    <location>
        <begin position="1496"/>
        <end position="1510"/>
    </location>
</feature>
<dbReference type="Pfam" id="PF08240">
    <property type="entry name" value="ADH_N"/>
    <property type="match status" value="1"/>
</dbReference>
<dbReference type="InterPro" id="IPR049552">
    <property type="entry name" value="PKS_DH_N"/>
</dbReference>
<dbReference type="Pfam" id="PF00109">
    <property type="entry name" value="ketoacyl-synt"/>
    <property type="match status" value="2"/>
</dbReference>
<dbReference type="CDD" id="cd00833">
    <property type="entry name" value="PKS"/>
    <property type="match status" value="1"/>
</dbReference>
<evidence type="ECO:0000259" key="8">
    <source>
        <dbReference type="PROSITE" id="PS52004"/>
    </source>
</evidence>
<dbReference type="Gene3D" id="3.40.47.10">
    <property type="match status" value="2"/>
</dbReference>
<dbReference type="PROSITE" id="PS00012">
    <property type="entry name" value="PHOSPHOPANTETHEINE"/>
    <property type="match status" value="2"/>
</dbReference>
<dbReference type="CDD" id="cd05195">
    <property type="entry name" value="enoyl_red"/>
    <property type="match status" value="2"/>
</dbReference>
<dbReference type="InterPro" id="IPR036291">
    <property type="entry name" value="NAD(P)-bd_dom_sf"/>
</dbReference>
<dbReference type="Pfam" id="PF00550">
    <property type="entry name" value="PP-binding"/>
    <property type="match status" value="2"/>
</dbReference>
<evidence type="ECO:0000256" key="1">
    <source>
        <dbReference type="ARBA" id="ARBA00022450"/>
    </source>
</evidence>
<dbReference type="InterPro" id="IPR049900">
    <property type="entry name" value="PKS_mFAS_DH"/>
</dbReference>
<dbReference type="KEGG" id="mng:MNEG_5137"/>
<dbReference type="InterPro" id="IPR020806">
    <property type="entry name" value="PKS_PP-bd"/>
</dbReference>
<dbReference type="EMBL" id="KK100970">
    <property type="protein sequence ID" value="KIZ02823.1"/>
    <property type="molecule type" value="Genomic_DNA"/>
</dbReference>
<dbReference type="PANTHER" id="PTHR43775">
    <property type="entry name" value="FATTY ACID SYNTHASE"/>
    <property type="match status" value="1"/>
</dbReference>
<dbReference type="GO" id="GO:0047879">
    <property type="term" value="F:erythronolide synthase activity"/>
    <property type="evidence" value="ECO:0007669"/>
    <property type="project" value="UniProtKB-EC"/>
</dbReference>
<dbReference type="Gene3D" id="1.10.1200.10">
    <property type="entry name" value="ACP-like"/>
    <property type="match status" value="2"/>
</dbReference>
<dbReference type="GO" id="GO:0004312">
    <property type="term" value="F:fatty acid synthase activity"/>
    <property type="evidence" value="ECO:0007669"/>
    <property type="project" value="TreeGrafter"/>
</dbReference>
<dbReference type="Pfam" id="PF08659">
    <property type="entry name" value="KR"/>
    <property type="match status" value="2"/>
</dbReference>
<proteinExistence type="predicted"/>
<dbReference type="PROSITE" id="PS52004">
    <property type="entry name" value="KS3_2"/>
    <property type="match status" value="1"/>
</dbReference>
<dbReference type="OrthoDB" id="552819at2759"/>
<dbReference type="InterPro" id="IPR016039">
    <property type="entry name" value="Thiolase-like"/>
</dbReference>
<dbReference type="GO" id="GO:0006633">
    <property type="term" value="P:fatty acid biosynthetic process"/>
    <property type="evidence" value="ECO:0007669"/>
    <property type="project" value="TreeGrafter"/>
</dbReference>
<feature type="domain" description="Carrier" evidence="7">
    <location>
        <begin position="2783"/>
        <end position="2857"/>
    </location>
</feature>
<feature type="active site" description="Proton donor; for dehydratase activity" evidence="5">
    <location>
        <position position="1863"/>
    </location>
</feature>
<organism evidence="10 11">
    <name type="scientific">Monoraphidium neglectum</name>
    <dbReference type="NCBI Taxonomy" id="145388"/>
    <lineage>
        <taxon>Eukaryota</taxon>
        <taxon>Viridiplantae</taxon>
        <taxon>Chlorophyta</taxon>
        <taxon>core chlorophytes</taxon>
        <taxon>Chlorophyceae</taxon>
        <taxon>CS clade</taxon>
        <taxon>Sphaeropleales</taxon>
        <taxon>Selenastraceae</taxon>
        <taxon>Monoraphidium</taxon>
    </lineage>
</organism>
<evidence type="ECO:0000256" key="6">
    <source>
        <dbReference type="SAM" id="MobiDB-lite"/>
    </source>
</evidence>
<dbReference type="InterPro" id="IPR036736">
    <property type="entry name" value="ACP-like_sf"/>
</dbReference>
<feature type="compositionally biased region" description="Low complexity" evidence="6">
    <location>
        <begin position="2863"/>
        <end position="2872"/>
    </location>
</feature>
<name>A0A0D2JVM1_9CHLO</name>
<dbReference type="SUPFAM" id="SSF53901">
    <property type="entry name" value="Thiolase-like"/>
    <property type="match status" value="2"/>
</dbReference>
<feature type="region of interest" description="Disordered" evidence="6">
    <location>
        <begin position="2863"/>
        <end position="2891"/>
    </location>
</feature>
<protein>
    <submittedName>
        <fullName evidence="10">Type I polyketide synthase</fullName>
        <ecNumber evidence="10">2.3.1.94</ecNumber>
    </submittedName>
</protein>
<dbReference type="Proteomes" id="UP000054498">
    <property type="component" value="Unassembled WGS sequence"/>
</dbReference>
<evidence type="ECO:0000256" key="3">
    <source>
        <dbReference type="ARBA" id="ARBA00022679"/>
    </source>
</evidence>
<dbReference type="SMART" id="SM00825">
    <property type="entry name" value="PKS_KS"/>
    <property type="match status" value="1"/>
</dbReference>
<dbReference type="InterPro" id="IPR009081">
    <property type="entry name" value="PP-bd_ACP"/>
</dbReference>
<dbReference type="GO" id="GO:0044550">
    <property type="term" value="P:secondary metabolite biosynthetic process"/>
    <property type="evidence" value="ECO:0007669"/>
    <property type="project" value="UniProtKB-ARBA"/>
</dbReference>
<dbReference type="SMART" id="SM00826">
    <property type="entry name" value="PKS_DH"/>
    <property type="match status" value="1"/>
</dbReference>
<dbReference type="PROSITE" id="PS50075">
    <property type="entry name" value="CARRIER"/>
    <property type="match status" value="2"/>
</dbReference>
<dbReference type="GO" id="GO:0016491">
    <property type="term" value="F:oxidoreductase activity"/>
    <property type="evidence" value="ECO:0007669"/>
    <property type="project" value="InterPro"/>
</dbReference>
<dbReference type="Gene3D" id="3.40.50.720">
    <property type="entry name" value="NAD(P)-binding Rossmann-like Domain"/>
    <property type="match status" value="4"/>
</dbReference>
<dbReference type="InterPro" id="IPR011032">
    <property type="entry name" value="GroES-like_sf"/>
</dbReference>
<dbReference type="InterPro" id="IPR050091">
    <property type="entry name" value="PKS_NRPS_Biosynth_Enz"/>
</dbReference>
<dbReference type="STRING" id="145388.A0A0D2JVM1"/>
<feature type="compositionally biased region" description="Low complexity" evidence="6">
    <location>
        <begin position="2882"/>
        <end position="2891"/>
    </location>
</feature>
<dbReference type="Pfam" id="PF02801">
    <property type="entry name" value="Ketoacyl-synt_C"/>
    <property type="match status" value="1"/>
</dbReference>
<feature type="domain" description="PKS/mFAS DH" evidence="9">
    <location>
        <begin position="1645"/>
        <end position="1970"/>
    </location>
</feature>
<keyword evidence="1" id="KW-0596">Phosphopantetheine</keyword>
<dbReference type="SUPFAM" id="SSF47336">
    <property type="entry name" value="ACP-like"/>
    <property type="match status" value="2"/>
</dbReference>
<evidence type="ECO:0000256" key="4">
    <source>
        <dbReference type="ARBA" id="ARBA00023268"/>
    </source>
</evidence>
<dbReference type="Gene3D" id="3.90.180.10">
    <property type="entry name" value="Medium-chain alcohol dehydrogenases, catalytic domain"/>
    <property type="match status" value="2"/>
</dbReference>
<feature type="region of interest" description="Disordered" evidence="6">
    <location>
        <begin position="1495"/>
        <end position="1515"/>
    </location>
</feature>
<dbReference type="InterPro" id="IPR049551">
    <property type="entry name" value="PKS_DH_C"/>
</dbReference>
<dbReference type="PROSITE" id="PS52019">
    <property type="entry name" value="PKS_MFAS_DH"/>
    <property type="match status" value="1"/>
</dbReference>
<dbReference type="SMART" id="SM00823">
    <property type="entry name" value="PKS_PP"/>
    <property type="match status" value="2"/>
</dbReference>
<feature type="active site" description="Proton acceptor; for dehydratase activity" evidence="5">
    <location>
        <position position="1679"/>
    </location>
</feature>
<keyword evidence="10" id="KW-0012">Acyltransferase</keyword>
<dbReference type="GeneID" id="25738014"/>
<feature type="region of interest" description="C-terminal hotdog fold" evidence="5">
    <location>
        <begin position="1804"/>
        <end position="1970"/>
    </location>
</feature>
<dbReference type="SMART" id="SM00829">
    <property type="entry name" value="PKS_ER"/>
    <property type="match status" value="2"/>
</dbReference>
<dbReference type="InterPro" id="IPR020843">
    <property type="entry name" value="ER"/>
</dbReference>
<keyword evidence="2" id="KW-0597">Phosphoprotein</keyword>
<dbReference type="Pfam" id="PF13602">
    <property type="entry name" value="ADH_zinc_N_2"/>
    <property type="match status" value="2"/>
</dbReference>
<dbReference type="InterPro" id="IPR020807">
    <property type="entry name" value="PKS_DH"/>
</dbReference>
<dbReference type="PANTHER" id="PTHR43775:SF37">
    <property type="entry name" value="SI:DKEY-61P9.11"/>
    <property type="match status" value="1"/>
</dbReference>
<dbReference type="InterPro" id="IPR014031">
    <property type="entry name" value="Ketoacyl_synth_C"/>
</dbReference>
<dbReference type="InterPro" id="IPR042104">
    <property type="entry name" value="PKS_dehydratase_sf"/>
</dbReference>
<dbReference type="RefSeq" id="XP_013901842.1">
    <property type="nucleotide sequence ID" value="XM_014046388.1"/>
</dbReference>
<dbReference type="Pfam" id="PF21089">
    <property type="entry name" value="PKS_DH_N"/>
    <property type="match status" value="1"/>
</dbReference>
<dbReference type="InterPro" id="IPR014030">
    <property type="entry name" value="Ketoacyl_synth_N"/>
</dbReference>
<dbReference type="GO" id="GO:0031177">
    <property type="term" value="F:phosphopantetheine binding"/>
    <property type="evidence" value="ECO:0007669"/>
    <property type="project" value="InterPro"/>
</dbReference>
<keyword evidence="11" id="KW-1185">Reference proteome</keyword>